<accession>A0A7K3W8D7</accession>
<keyword evidence="2" id="KW-0812">Transmembrane</keyword>
<dbReference type="RefSeq" id="WP_152731674.1">
    <property type="nucleotide sequence ID" value="NZ_JAABOZ010000006.1"/>
</dbReference>
<dbReference type="Proteomes" id="UP000470470">
    <property type="component" value="Unassembled WGS sequence"/>
</dbReference>
<evidence type="ECO:0000313" key="4">
    <source>
        <dbReference type="Proteomes" id="UP000470470"/>
    </source>
</evidence>
<evidence type="ECO:0000256" key="2">
    <source>
        <dbReference type="SAM" id="Phobius"/>
    </source>
</evidence>
<protein>
    <recommendedName>
        <fullName evidence="5">TIGR02611 family protein</fullName>
    </recommendedName>
</protein>
<name>A0A7K3W8D7_9ACTN</name>
<keyword evidence="2" id="KW-1133">Transmembrane helix</keyword>
<dbReference type="AlphaFoldDB" id="A0A7K3W8D7"/>
<proteinExistence type="predicted"/>
<dbReference type="InterPro" id="IPR019099">
    <property type="entry name" value="Uncharacterised_PGPGW_TM"/>
</dbReference>
<dbReference type="Pfam" id="PF09656">
    <property type="entry name" value="PGPGW"/>
    <property type="match status" value="1"/>
</dbReference>
<gene>
    <name evidence="3" type="ORF">G1H19_01725</name>
</gene>
<reference evidence="3 4" key="1">
    <citation type="submission" date="2020-02" db="EMBL/GenBank/DDBJ databases">
        <title>The whole genome sequence of CPCC 205119.</title>
        <authorList>
            <person name="Jiang Z."/>
        </authorList>
    </citation>
    <scope>NUCLEOTIDE SEQUENCE [LARGE SCALE GENOMIC DNA]</scope>
    <source>
        <strain evidence="3 4">CPCC 205119</strain>
    </source>
</reference>
<evidence type="ECO:0008006" key="5">
    <source>
        <dbReference type="Google" id="ProtNLM"/>
    </source>
</evidence>
<evidence type="ECO:0000313" key="3">
    <source>
        <dbReference type="EMBL" id="NEL52735.1"/>
    </source>
</evidence>
<organism evidence="3 4">
    <name type="scientific">Goekera deserti</name>
    <dbReference type="NCBI Taxonomy" id="2497753"/>
    <lineage>
        <taxon>Bacteria</taxon>
        <taxon>Bacillati</taxon>
        <taxon>Actinomycetota</taxon>
        <taxon>Actinomycetes</taxon>
        <taxon>Geodermatophilales</taxon>
        <taxon>Geodermatophilaceae</taxon>
        <taxon>Goekera</taxon>
    </lineage>
</organism>
<keyword evidence="2" id="KW-0472">Membrane</keyword>
<feature type="compositionally biased region" description="Basic and acidic residues" evidence="1">
    <location>
        <begin position="25"/>
        <end position="45"/>
    </location>
</feature>
<feature type="region of interest" description="Disordered" evidence="1">
    <location>
        <begin position="22"/>
        <end position="51"/>
    </location>
</feature>
<dbReference type="EMBL" id="JAAGWK010000005">
    <property type="protein sequence ID" value="NEL52735.1"/>
    <property type="molecule type" value="Genomic_DNA"/>
</dbReference>
<comment type="caution">
    <text evidence="3">The sequence shown here is derived from an EMBL/GenBank/DDBJ whole genome shotgun (WGS) entry which is preliminary data.</text>
</comment>
<keyword evidence="4" id="KW-1185">Reference proteome</keyword>
<feature type="transmembrane region" description="Helical" evidence="2">
    <location>
        <begin position="92"/>
        <end position="113"/>
    </location>
</feature>
<feature type="transmembrane region" description="Helical" evidence="2">
    <location>
        <begin position="64"/>
        <end position="86"/>
    </location>
</feature>
<sequence>MTRPSTPQHTPATDRRTVVAGNTVADDRSTSGARVWRDGLGESHPPRPGSLRARVHANPALTQVWRVGVFVLGLLLVALGVALTVLPGPLTIPPVLAGLWVWSTEFAWARRFFDAFKKKARDAWDHAKEHPASSLAITVGGLALAAVAFWAVGHFQLVDRVEDLF</sequence>
<evidence type="ECO:0000256" key="1">
    <source>
        <dbReference type="SAM" id="MobiDB-lite"/>
    </source>
</evidence>
<feature type="transmembrane region" description="Helical" evidence="2">
    <location>
        <begin position="134"/>
        <end position="155"/>
    </location>
</feature>